<evidence type="ECO:0000259" key="12">
    <source>
        <dbReference type="PROSITE" id="PS50106"/>
    </source>
</evidence>
<keyword evidence="8" id="KW-0965">Cell junction</keyword>
<dbReference type="SUPFAM" id="SSF50156">
    <property type="entry name" value="PDZ domain-like"/>
    <property type="match status" value="3"/>
</dbReference>
<name>A0A671YTP7_SPAAU</name>
<dbReference type="GO" id="GO:0007155">
    <property type="term" value="P:cell adhesion"/>
    <property type="evidence" value="ECO:0007669"/>
    <property type="project" value="TreeGrafter"/>
</dbReference>
<evidence type="ECO:0000256" key="6">
    <source>
        <dbReference type="ARBA" id="ARBA00022618"/>
    </source>
</evidence>
<dbReference type="PANTHER" id="PTHR16484:SF10">
    <property type="entry name" value="PARTITIONING DEFECTIVE 3 HOMOLOG"/>
    <property type="match status" value="1"/>
</dbReference>
<dbReference type="GO" id="GO:0030010">
    <property type="term" value="P:establishment of cell polarity"/>
    <property type="evidence" value="ECO:0007669"/>
    <property type="project" value="TreeGrafter"/>
</dbReference>
<dbReference type="CDD" id="cd06691">
    <property type="entry name" value="PDZ1_Par3-like"/>
    <property type="match status" value="1"/>
</dbReference>
<evidence type="ECO:0000313" key="13">
    <source>
        <dbReference type="Ensembl" id="ENSSAUP00010066208.1"/>
    </source>
</evidence>
<dbReference type="PROSITE" id="PS50106">
    <property type="entry name" value="PDZ"/>
    <property type="match status" value="3"/>
</dbReference>
<dbReference type="SMART" id="SM00228">
    <property type="entry name" value="PDZ"/>
    <property type="match status" value="3"/>
</dbReference>
<dbReference type="Pfam" id="PF12053">
    <property type="entry name" value="Par3_HAL_N_term"/>
    <property type="match status" value="1"/>
</dbReference>
<feature type="region of interest" description="Disordered" evidence="11">
    <location>
        <begin position="1136"/>
        <end position="1224"/>
    </location>
</feature>
<proteinExistence type="inferred from homology"/>
<feature type="region of interest" description="Disordered" evidence="11">
    <location>
        <begin position="423"/>
        <end position="444"/>
    </location>
</feature>
<protein>
    <submittedName>
        <fullName evidence="13">Par-3 family cell polarity regulator</fullName>
    </submittedName>
</protein>
<feature type="compositionally biased region" description="Low complexity" evidence="11">
    <location>
        <begin position="915"/>
        <end position="926"/>
    </location>
</feature>
<keyword evidence="6" id="KW-0132">Cell division</keyword>
<feature type="domain" description="PDZ" evidence="12">
    <location>
        <begin position="268"/>
        <end position="343"/>
    </location>
</feature>
<dbReference type="GO" id="GO:0008104">
    <property type="term" value="P:intracellular protein localization"/>
    <property type="evidence" value="ECO:0007669"/>
    <property type="project" value="TreeGrafter"/>
</dbReference>
<dbReference type="GO" id="GO:0000226">
    <property type="term" value="P:microtubule cytoskeleton organization"/>
    <property type="evidence" value="ECO:0007669"/>
    <property type="project" value="TreeGrafter"/>
</dbReference>
<evidence type="ECO:0000256" key="1">
    <source>
        <dbReference type="ARBA" id="ARBA00004308"/>
    </source>
</evidence>
<evidence type="ECO:0000313" key="14">
    <source>
        <dbReference type="Proteomes" id="UP000472265"/>
    </source>
</evidence>
<feature type="compositionally biased region" description="Basic and acidic residues" evidence="11">
    <location>
        <begin position="1238"/>
        <end position="1253"/>
    </location>
</feature>
<keyword evidence="7" id="KW-0677">Repeat</keyword>
<comment type="subcellular location">
    <subcellularLocation>
        <location evidence="2">Cell junction</location>
        <location evidence="2">Tight junction</location>
    </subcellularLocation>
    <subcellularLocation>
        <location evidence="1">Endomembrane system</location>
    </subcellularLocation>
</comment>
<evidence type="ECO:0000256" key="9">
    <source>
        <dbReference type="ARBA" id="ARBA00023136"/>
    </source>
</evidence>
<dbReference type="CDD" id="cd23058">
    <property type="entry name" value="PDZ2_Par3-like"/>
    <property type="match status" value="1"/>
</dbReference>
<feature type="region of interest" description="Disordered" evidence="11">
    <location>
        <begin position="138"/>
        <end position="211"/>
    </location>
</feature>
<reference evidence="13" key="3">
    <citation type="submission" date="2025-09" db="UniProtKB">
        <authorList>
            <consortium name="Ensembl"/>
        </authorList>
    </citation>
    <scope>IDENTIFICATION</scope>
</reference>
<comment type="similarity">
    <text evidence="3">Belongs to the PAR3 family.</text>
</comment>
<dbReference type="GO" id="GO:0012505">
    <property type="term" value="C:endomembrane system"/>
    <property type="evidence" value="ECO:0007669"/>
    <property type="project" value="UniProtKB-SubCell"/>
</dbReference>
<sequence>MKVTVCFGRTRVVVPCGDGNIRVQDLIEQAAMRYKKAIAKDPSYWVQVHRLEHGDGGILDQDDMLCDVVDDKDRLVAVYEEQDPHNGGDGTSASSGTQSPEPFTSDTSSASAFQPYQTNSEIEVTPTALLSNMPLRVRRSSDPSMADLLPGEVPVGTEEPSRKNPARWSTTAGFQKHNHTANTSSGTGSLERKGRGAHAYRSLPRDASGWTTQFQREMTRSSLSANHPMVDRWLDRQEQVRKIERIEPVGRADSSLEHSPVINLEGMLKPVEVSNEGGPLGIHVVPLSSQDVRTHGLLVRRLEHGGKAEQEHLFKENDCIVKINQADIRHLRFEQAQHIFKQAMRCPVILFHVVPAAMKRQYEMLSAQSELSSPQSHRVRFSQDSQHSGDRSSLVGALIPRSGPQPGLNHNRRYATLPHTLVSRTSSAPSPTLQRRISTNPSTNSYLKNKGHRFNIQLRKGPEGLGFSITSRDVPIAGSAPIYVKNILPRGAAIQDGRLKKGDRLLEVSGVDLNGKSQEEVVALLRATPMGGIVTLLVTRQEDSLLPREFPAVPAPEENDIVLTPDGTQEFLTFEIPLNDSGSAGLGVSVKGNRSKENHTDLGIFVKSIINGGAASKDGRLRVNDQLIAVNGESLHGMTNQDAMETLRESMSVEGNKRGMIQLIVARLVSKNSEAPGSPPALDHPVNSLLDNHERRISHSLYETIEGLDNSSTSLPNMTGRNYHLSPTVNMPQDDIVMIEDDRPPLLPAHLSDQSSNSSHDDMGFVGDPPVPWIHELPNPDGSFQREGFGRQSMSEKRTKQYENASQLEIVKARKSKSMDLATLFPLSIGSAEQVVGPSLGLKKSSSLESLQTAVAEATLNGEINLNRPHSRIVRGRGCNESFRAAIDKSYERPGVTAAEEENSMETLDEDTEGSSRSGRESMSTSGDLFVGPGLNGSLSKDDRRKDRDKIGGSEKKPERDKDREKDKDKNKAKKGVLKGLGEMFRFGKSRRDERPGDRMERKGSSKSKAEDVQASEEETLRMRLEQERIQAKTREFREKQAKEREYAEIQDIVGHTFSSDEEHTYAGIGSLNSVLSRSNTTSPTISPPLCVSTSSEMTPSNHDRIQRLRHEFQQARQDEDLEDHRHIYSLAQPWVSNGTEAPSGRHSVTVDSQVQKQQQEDRDQSFQQAQRQYSSLPRQPRKNPSTASADSWDKVYPPAEGFQTAKENPRYSGGQGSRNGYLGTSNFNARVLLETQELLRQEQRRREQEANKARPPPAPPQSKGPYRQDVPPSPSQIAKFSRLQGSEKGRLFYS</sequence>
<dbReference type="Ensembl" id="ENSSAUT00010069333.1">
    <property type="protein sequence ID" value="ENSSAUP00010066208.1"/>
    <property type="gene ID" value="ENSSAUG00010026390.1"/>
</dbReference>
<dbReference type="GO" id="GO:0051660">
    <property type="term" value="P:establishment of centrosome localization"/>
    <property type="evidence" value="ECO:0007669"/>
    <property type="project" value="TreeGrafter"/>
</dbReference>
<organism evidence="13 14">
    <name type="scientific">Sparus aurata</name>
    <name type="common">Gilthead sea bream</name>
    <dbReference type="NCBI Taxonomy" id="8175"/>
    <lineage>
        <taxon>Eukaryota</taxon>
        <taxon>Metazoa</taxon>
        <taxon>Chordata</taxon>
        <taxon>Craniata</taxon>
        <taxon>Vertebrata</taxon>
        <taxon>Euteleostomi</taxon>
        <taxon>Actinopterygii</taxon>
        <taxon>Neopterygii</taxon>
        <taxon>Teleostei</taxon>
        <taxon>Neoteleostei</taxon>
        <taxon>Acanthomorphata</taxon>
        <taxon>Eupercaria</taxon>
        <taxon>Spariformes</taxon>
        <taxon>Sparidae</taxon>
        <taxon>Sparus</taxon>
    </lineage>
</organism>
<feature type="compositionally biased region" description="Polar residues" evidence="11">
    <location>
        <begin position="1092"/>
        <end position="1101"/>
    </location>
</feature>
<dbReference type="FunFam" id="3.10.20.90:FF:000017">
    <property type="entry name" value="partitioning defective 3 homolog isoform X2"/>
    <property type="match status" value="1"/>
</dbReference>
<keyword evidence="10" id="KW-0131">Cell cycle</keyword>
<dbReference type="FunFam" id="2.30.42.10:FF:000078">
    <property type="entry name" value="Partitioning defective 3 homolog B"/>
    <property type="match status" value="1"/>
</dbReference>
<evidence type="ECO:0000256" key="10">
    <source>
        <dbReference type="ARBA" id="ARBA00023306"/>
    </source>
</evidence>
<feature type="compositionally biased region" description="Polar residues" evidence="11">
    <location>
        <begin position="91"/>
        <end position="112"/>
    </location>
</feature>
<dbReference type="InterPro" id="IPR021922">
    <property type="entry name" value="Par3/HAL_N"/>
</dbReference>
<feature type="domain" description="PDZ" evidence="12">
    <location>
        <begin position="575"/>
        <end position="650"/>
    </location>
</feature>
<dbReference type="GO" id="GO:0005912">
    <property type="term" value="C:adherens junction"/>
    <property type="evidence" value="ECO:0007669"/>
    <property type="project" value="TreeGrafter"/>
</dbReference>
<feature type="region of interest" description="Disordered" evidence="11">
    <location>
        <begin position="1238"/>
        <end position="1295"/>
    </location>
</feature>
<dbReference type="Gene3D" id="2.30.42.10">
    <property type="match status" value="3"/>
</dbReference>
<feature type="region of interest" description="Disordered" evidence="11">
    <location>
        <begin position="891"/>
        <end position="1019"/>
    </location>
</feature>
<reference evidence="13" key="2">
    <citation type="submission" date="2025-08" db="UniProtKB">
        <authorList>
            <consortium name="Ensembl"/>
        </authorList>
    </citation>
    <scope>IDENTIFICATION</scope>
</reference>
<dbReference type="GO" id="GO:0045197">
    <property type="term" value="P:establishment or maintenance of epithelial cell apical/basal polarity"/>
    <property type="evidence" value="ECO:0007669"/>
    <property type="project" value="TreeGrafter"/>
</dbReference>
<feature type="region of interest" description="Disordered" evidence="11">
    <location>
        <begin position="81"/>
        <end position="112"/>
    </location>
</feature>
<keyword evidence="14" id="KW-1185">Reference proteome</keyword>
<dbReference type="Gene3D" id="3.10.20.90">
    <property type="entry name" value="Phosphatidylinositol 3-kinase Catalytic Subunit, Chain A, domain 1"/>
    <property type="match status" value="1"/>
</dbReference>
<feature type="compositionally biased region" description="Basic and acidic residues" evidence="11">
    <location>
        <begin position="1286"/>
        <end position="1295"/>
    </location>
</feature>
<dbReference type="GO" id="GO:0016324">
    <property type="term" value="C:apical plasma membrane"/>
    <property type="evidence" value="ECO:0007669"/>
    <property type="project" value="TreeGrafter"/>
</dbReference>
<dbReference type="CDD" id="cd23059">
    <property type="entry name" value="PDZ3_Par3-like"/>
    <property type="match status" value="1"/>
</dbReference>
<feature type="compositionally biased region" description="Basic and acidic residues" evidence="11">
    <location>
        <begin position="940"/>
        <end position="970"/>
    </location>
</feature>
<dbReference type="PANTHER" id="PTHR16484">
    <property type="entry name" value="PARTITIONING DEFECTIVE 3 RELATED"/>
    <property type="match status" value="1"/>
</dbReference>
<evidence type="ECO:0000256" key="5">
    <source>
        <dbReference type="ARBA" id="ARBA00022553"/>
    </source>
</evidence>
<dbReference type="GeneTree" id="ENSGT00950000183214"/>
<evidence type="ECO:0000256" key="4">
    <source>
        <dbReference type="ARBA" id="ARBA00022427"/>
    </source>
</evidence>
<dbReference type="Pfam" id="PF00595">
    <property type="entry name" value="PDZ"/>
    <property type="match status" value="3"/>
</dbReference>
<evidence type="ECO:0000256" key="7">
    <source>
        <dbReference type="ARBA" id="ARBA00022737"/>
    </source>
</evidence>
<dbReference type="GO" id="GO:0005938">
    <property type="term" value="C:cell cortex"/>
    <property type="evidence" value="ECO:0007669"/>
    <property type="project" value="TreeGrafter"/>
</dbReference>
<feature type="compositionally biased region" description="Low complexity" evidence="11">
    <location>
        <begin position="1148"/>
        <end position="1158"/>
    </location>
</feature>
<keyword evidence="4" id="KW-0796">Tight junction</keyword>
<dbReference type="InterPro" id="IPR052213">
    <property type="entry name" value="PAR3"/>
</dbReference>
<evidence type="ECO:0000256" key="2">
    <source>
        <dbReference type="ARBA" id="ARBA00004435"/>
    </source>
</evidence>
<dbReference type="GO" id="GO:0051301">
    <property type="term" value="P:cell division"/>
    <property type="evidence" value="ECO:0007669"/>
    <property type="project" value="UniProtKB-KW"/>
</dbReference>
<gene>
    <name evidence="13" type="primary">PARD3</name>
</gene>
<keyword evidence="9" id="KW-0472">Membrane</keyword>
<feature type="compositionally biased region" description="Basic and acidic residues" evidence="11">
    <location>
        <begin position="990"/>
        <end position="1012"/>
    </location>
</feature>
<keyword evidence="5" id="KW-0597">Phosphoprotein</keyword>
<evidence type="ECO:0000256" key="8">
    <source>
        <dbReference type="ARBA" id="ARBA00022949"/>
    </source>
</evidence>
<dbReference type="Proteomes" id="UP000472265">
    <property type="component" value="Chromosome 19"/>
</dbReference>
<dbReference type="FunFam" id="2.30.42.10:FF:000011">
    <property type="entry name" value="partitioning defective 3 homolog isoform X1"/>
    <property type="match status" value="1"/>
</dbReference>
<dbReference type="GO" id="GO:0035091">
    <property type="term" value="F:phosphatidylinositol binding"/>
    <property type="evidence" value="ECO:0007669"/>
    <property type="project" value="TreeGrafter"/>
</dbReference>
<feature type="domain" description="PDZ" evidence="12">
    <location>
        <begin position="455"/>
        <end position="529"/>
    </location>
</feature>
<feature type="region of interest" description="Disordered" evidence="11">
    <location>
        <begin position="1080"/>
        <end position="1102"/>
    </location>
</feature>
<feature type="compositionally biased region" description="Polar residues" evidence="11">
    <location>
        <begin position="368"/>
        <end position="386"/>
    </location>
</feature>
<feature type="compositionally biased region" description="Acidic residues" evidence="11">
    <location>
        <begin position="899"/>
        <end position="913"/>
    </location>
</feature>
<reference evidence="13" key="1">
    <citation type="submission" date="2021-04" db="EMBL/GenBank/DDBJ databases">
        <authorList>
            <consortium name="Wellcome Sanger Institute Data Sharing"/>
        </authorList>
    </citation>
    <scope>NUCLEOTIDE SEQUENCE [LARGE SCALE GENOMIC DNA]</scope>
</reference>
<feature type="region of interest" description="Disordered" evidence="11">
    <location>
        <begin position="368"/>
        <end position="394"/>
    </location>
</feature>
<dbReference type="InterPro" id="IPR001478">
    <property type="entry name" value="PDZ"/>
</dbReference>
<dbReference type="InterPro" id="IPR036034">
    <property type="entry name" value="PDZ_sf"/>
</dbReference>
<feature type="compositionally biased region" description="Polar residues" evidence="11">
    <location>
        <begin position="1172"/>
        <end position="1190"/>
    </location>
</feature>
<accession>A0A671YTP7</accession>
<dbReference type="GO" id="GO:0005923">
    <property type="term" value="C:bicellular tight junction"/>
    <property type="evidence" value="ECO:0007669"/>
    <property type="project" value="UniProtKB-SubCell"/>
</dbReference>
<evidence type="ECO:0000256" key="3">
    <source>
        <dbReference type="ARBA" id="ARBA00005358"/>
    </source>
</evidence>
<evidence type="ECO:0000256" key="11">
    <source>
        <dbReference type="SAM" id="MobiDB-lite"/>
    </source>
</evidence>